<reference evidence="2 3" key="1">
    <citation type="journal article" date="2016" name="Nat. Commun.">
        <title>Thousands of microbial genomes shed light on interconnected biogeochemical processes in an aquifer system.</title>
        <authorList>
            <person name="Anantharaman K."/>
            <person name="Brown C.T."/>
            <person name="Hug L.A."/>
            <person name="Sharon I."/>
            <person name="Castelle C.J."/>
            <person name="Probst A.J."/>
            <person name="Thomas B.C."/>
            <person name="Singh A."/>
            <person name="Wilkins M.J."/>
            <person name="Karaoz U."/>
            <person name="Brodie E.L."/>
            <person name="Williams K.H."/>
            <person name="Hubbard S.S."/>
            <person name="Banfield J.F."/>
        </authorList>
    </citation>
    <scope>NUCLEOTIDE SEQUENCE [LARGE SCALE GENOMIC DNA]</scope>
</reference>
<sequence length="232" mass="26420">MALPFNSIGNSMGYIAMSLFGPNAATFFWNLRELVKANPIAGIVLVFPFVLILSRIRKFALDKSVWFWISVFIFSLIPYLGLGNIAERYGYIASSAVATIAVIVLGRFKKIVAITIFFLLLWLNWRELRVVESQWEEASVIAQNVLETPRKLYFPLGDRTNLVFVGVPERVGRAWVFPVGLSDALYHMFNDDRLRVYTTGTKNEGIRLKKDLSGVTHIVVFDKNYEIAEIFE</sequence>
<feature type="transmembrane region" description="Helical" evidence="1">
    <location>
        <begin position="92"/>
        <end position="123"/>
    </location>
</feature>
<keyword evidence="1" id="KW-0812">Transmembrane</keyword>
<evidence type="ECO:0000256" key="1">
    <source>
        <dbReference type="SAM" id="Phobius"/>
    </source>
</evidence>
<proteinExistence type="predicted"/>
<feature type="transmembrane region" description="Helical" evidence="1">
    <location>
        <begin position="12"/>
        <end position="31"/>
    </location>
</feature>
<comment type="caution">
    <text evidence="2">The sequence shown here is derived from an EMBL/GenBank/DDBJ whole genome shotgun (WGS) entry which is preliminary data.</text>
</comment>
<name>A0A1F6AWW8_9BACT</name>
<evidence type="ECO:0000313" key="2">
    <source>
        <dbReference type="EMBL" id="OGG28817.1"/>
    </source>
</evidence>
<dbReference type="EMBL" id="MFJW01000043">
    <property type="protein sequence ID" value="OGG28817.1"/>
    <property type="molecule type" value="Genomic_DNA"/>
</dbReference>
<feature type="transmembrane region" description="Helical" evidence="1">
    <location>
        <begin position="37"/>
        <end position="53"/>
    </location>
</feature>
<organism evidence="2 3">
    <name type="scientific">Candidatus Gottesmanbacteria bacterium RIFCSPLOWO2_01_FULL_46_21</name>
    <dbReference type="NCBI Taxonomy" id="1798393"/>
    <lineage>
        <taxon>Bacteria</taxon>
        <taxon>Candidatus Gottesmaniibacteriota</taxon>
    </lineage>
</organism>
<feature type="transmembrane region" description="Helical" evidence="1">
    <location>
        <begin position="65"/>
        <end position="86"/>
    </location>
</feature>
<keyword evidence="1" id="KW-0472">Membrane</keyword>
<accession>A0A1F6AWW8</accession>
<protein>
    <submittedName>
        <fullName evidence="2">Uncharacterized protein</fullName>
    </submittedName>
</protein>
<gene>
    <name evidence="2" type="ORF">A2971_02675</name>
</gene>
<dbReference type="AlphaFoldDB" id="A0A1F6AWW8"/>
<keyword evidence="1" id="KW-1133">Transmembrane helix</keyword>
<dbReference type="Proteomes" id="UP000178461">
    <property type="component" value="Unassembled WGS sequence"/>
</dbReference>
<evidence type="ECO:0000313" key="3">
    <source>
        <dbReference type="Proteomes" id="UP000178461"/>
    </source>
</evidence>